<dbReference type="InterPro" id="IPR010982">
    <property type="entry name" value="Lambda_DNA-bd_dom_sf"/>
</dbReference>
<dbReference type="SMART" id="SM00530">
    <property type="entry name" value="HTH_XRE"/>
    <property type="match status" value="1"/>
</dbReference>
<dbReference type="Proteomes" id="UP000018922">
    <property type="component" value="Chromosome I"/>
</dbReference>
<dbReference type="Pfam" id="PF01381">
    <property type="entry name" value="HTH_3"/>
    <property type="match status" value="1"/>
</dbReference>
<accession>V6F0Q3</accession>
<name>V6F0Q3_MAGGM</name>
<dbReference type="CDD" id="cd00093">
    <property type="entry name" value="HTH_XRE"/>
    <property type="match status" value="1"/>
</dbReference>
<keyword evidence="3" id="KW-1185">Reference proteome</keyword>
<dbReference type="eggNOG" id="COG1396">
    <property type="taxonomic scope" value="Bacteria"/>
</dbReference>
<evidence type="ECO:0000313" key="2">
    <source>
        <dbReference type="EMBL" id="CDK97851.1"/>
    </source>
</evidence>
<dbReference type="HOGENOM" id="CLU_066192_30_1_5"/>
<protein>
    <recommendedName>
        <fullName evidence="1">HTH cro/C1-type domain-containing protein</fullName>
    </recommendedName>
</protein>
<dbReference type="AlphaFoldDB" id="V6F0Q3"/>
<proteinExistence type="predicted"/>
<dbReference type="KEGG" id="mgy:MGMSRv2__0636"/>
<feature type="domain" description="HTH cro/C1-type" evidence="1">
    <location>
        <begin position="15"/>
        <end position="69"/>
    </location>
</feature>
<reference evidence="2 3" key="1">
    <citation type="journal article" date="2014" name="Genome Announc.">
        <title>Complete genome sequence of Magnetospirillum gryphiswaldense MSR-1.</title>
        <authorList>
            <person name="Wang X."/>
            <person name="Wang Q."/>
            <person name="Zhang W."/>
            <person name="Wang Y."/>
            <person name="Li L."/>
            <person name="Wen T."/>
            <person name="Zhang T."/>
            <person name="Zhang Y."/>
            <person name="Xu J."/>
            <person name="Hu J."/>
            <person name="Li S."/>
            <person name="Liu L."/>
            <person name="Liu J."/>
            <person name="Jiang W."/>
            <person name="Tian J."/>
            <person name="Li Y."/>
            <person name="Schuler D."/>
            <person name="Wang L."/>
            <person name="Li J."/>
        </authorList>
    </citation>
    <scope>NUCLEOTIDE SEQUENCE [LARGE SCALE GENOMIC DNA]</scope>
    <source>
        <strain evidence="3">DSM 6361 / JCM 21280 / NBRC 15271 / MSR-1</strain>
    </source>
</reference>
<dbReference type="Gene3D" id="1.10.260.40">
    <property type="entry name" value="lambda repressor-like DNA-binding domains"/>
    <property type="match status" value="1"/>
</dbReference>
<evidence type="ECO:0000259" key="1">
    <source>
        <dbReference type="PROSITE" id="PS50943"/>
    </source>
</evidence>
<organism evidence="2 3">
    <name type="scientific">Magnetospirillum gryphiswaldense (strain DSM 6361 / JCM 21280 / NBRC 15271 / MSR-1)</name>
    <dbReference type="NCBI Taxonomy" id="431944"/>
    <lineage>
        <taxon>Bacteria</taxon>
        <taxon>Pseudomonadati</taxon>
        <taxon>Pseudomonadota</taxon>
        <taxon>Alphaproteobacteria</taxon>
        <taxon>Rhodospirillales</taxon>
        <taxon>Rhodospirillaceae</taxon>
        <taxon>Magnetospirillum</taxon>
    </lineage>
</organism>
<dbReference type="GO" id="GO:0003677">
    <property type="term" value="F:DNA binding"/>
    <property type="evidence" value="ECO:0007669"/>
    <property type="project" value="InterPro"/>
</dbReference>
<dbReference type="PROSITE" id="PS50943">
    <property type="entry name" value="HTH_CROC1"/>
    <property type="match status" value="1"/>
</dbReference>
<dbReference type="InterPro" id="IPR001387">
    <property type="entry name" value="Cro/C1-type_HTH"/>
</dbReference>
<evidence type="ECO:0000313" key="3">
    <source>
        <dbReference type="Proteomes" id="UP000018922"/>
    </source>
</evidence>
<gene>
    <name evidence="2" type="ordered locus">MGMSRv2__0636</name>
</gene>
<sequence length="80" mass="8960">MWADPDQYKRIGARLATERKRLGITQVDLATRLGKPQSFVSAYESGQRRLDLVEFLRVAKALGLDPQTLFADVVGALHFS</sequence>
<dbReference type="STRING" id="1430440.MGMSRv2__0636"/>
<dbReference type="EMBL" id="HG794546">
    <property type="protein sequence ID" value="CDK97851.1"/>
    <property type="molecule type" value="Genomic_DNA"/>
</dbReference>
<dbReference type="SUPFAM" id="SSF47413">
    <property type="entry name" value="lambda repressor-like DNA-binding domains"/>
    <property type="match status" value="1"/>
</dbReference>